<name>A0A1I0PXA6_9EURY</name>
<sequence length="76" mass="7788">MSAVSTLESALRTLQRVVLGVLLAFLGLQSYGVAVRALPDGRYALTFAAAAAAAVAVALVAALFAEGWRAGRRQAA</sequence>
<reference evidence="2 3" key="1">
    <citation type="submission" date="2016-10" db="EMBL/GenBank/DDBJ databases">
        <authorList>
            <person name="de Groot N.N."/>
        </authorList>
    </citation>
    <scope>NUCLEOTIDE SEQUENCE [LARGE SCALE GENOMIC DNA]</scope>
    <source>
        <strain evidence="2 3">CGMCC 1.5337</strain>
    </source>
</reference>
<keyword evidence="1" id="KW-0812">Transmembrane</keyword>
<protein>
    <submittedName>
        <fullName evidence="2">Uncharacterized protein</fullName>
    </submittedName>
</protein>
<evidence type="ECO:0000313" key="3">
    <source>
        <dbReference type="Proteomes" id="UP000198518"/>
    </source>
</evidence>
<gene>
    <name evidence="2" type="ORF">SAMN04487945_2062</name>
</gene>
<keyword evidence="3" id="KW-1185">Reference proteome</keyword>
<proteinExistence type="predicted"/>
<dbReference type="STRING" id="355548.SAMN04487945_2062"/>
<evidence type="ECO:0000313" key="2">
    <source>
        <dbReference type="EMBL" id="SEW19171.1"/>
    </source>
</evidence>
<dbReference type="AlphaFoldDB" id="A0A1I0PXA6"/>
<dbReference type="Proteomes" id="UP000198518">
    <property type="component" value="Unassembled WGS sequence"/>
</dbReference>
<evidence type="ECO:0000256" key="1">
    <source>
        <dbReference type="SAM" id="Phobius"/>
    </source>
</evidence>
<keyword evidence="1" id="KW-1133">Transmembrane helix</keyword>
<dbReference type="EMBL" id="FOJA01000001">
    <property type="protein sequence ID" value="SEW19171.1"/>
    <property type="molecule type" value="Genomic_DNA"/>
</dbReference>
<accession>A0A1I0PXA6</accession>
<feature type="transmembrane region" description="Helical" evidence="1">
    <location>
        <begin position="42"/>
        <end position="65"/>
    </location>
</feature>
<organism evidence="2 3">
    <name type="scientific">Halobacterium jilantaiense</name>
    <dbReference type="NCBI Taxonomy" id="355548"/>
    <lineage>
        <taxon>Archaea</taxon>
        <taxon>Methanobacteriati</taxon>
        <taxon>Methanobacteriota</taxon>
        <taxon>Stenosarchaea group</taxon>
        <taxon>Halobacteria</taxon>
        <taxon>Halobacteriales</taxon>
        <taxon>Halobacteriaceae</taxon>
        <taxon>Halobacterium</taxon>
    </lineage>
</organism>
<keyword evidence="1" id="KW-0472">Membrane</keyword>